<dbReference type="RefSeq" id="WP_021228631.1">
    <property type="nucleotide sequence ID" value="NZ_ATDP01000109.1"/>
</dbReference>
<evidence type="ECO:0000256" key="1">
    <source>
        <dbReference type="ARBA" id="ARBA00004167"/>
    </source>
</evidence>
<dbReference type="OrthoDB" id="7206969at2"/>
<evidence type="ECO:0000256" key="2">
    <source>
        <dbReference type="ARBA" id="ARBA00022448"/>
    </source>
</evidence>
<feature type="compositionally biased region" description="Basic and acidic residues" evidence="8">
    <location>
        <begin position="149"/>
        <end position="164"/>
    </location>
</feature>
<dbReference type="InterPro" id="IPR003369">
    <property type="entry name" value="TatA/B/E"/>
</dbReference>
<dbReference type="Proteomes" id="UP000015531">
    <property type="component" value="Unassembled WGS sequence"/>
</dbReference>
<evidence type="ECO:0000256" key="3">
    <source>
        <dbReference type="ARBA" id="ARBA00022692"/>
    </source>
</evidence>
<reference evidence="9 10" key="1">
    <citation type="journal article" date="2013" name="Genome Announc.">
        <title>Draft Genome Sequence of Sphingobium lactosutens Strain DS20T, Isolated from a Hexachlorocyclohexane Dumpsite.</title>
        <authorList>
            <person name="Kumar R."/>
            <person name="Dwivedi V."/>
            <person name="Negi V."/>
            <person name="Khurana J.P."/>
            <person name="Lal R."/>
        </authorList>
    </citation>
    <scope>NUCLEOTIDE SEQUENCE [LARGE SCALE GENOMIC DNA]</scope>
    <source>
        <strain evidence="9 10">DS20</strain>
    </source>
</reference>
<evidence type="ECO:0000256" key="4">
    <source>
        <dbReference type="ARBA" id="ARBA00022927"/>
    </source>
</evidence>
<accession>T0HD47</accession>
<evidence type="ECO:0000256" key="5">
    <source>
        <dbReference type="ARBA" id="ARBA00022989"/>
    </source>
</evidence>
<gene>
    <name evidence="9" type="ORF">RLDS_25985</name>
</gene>
<keyword evidence="5" id="KW-1133">Transmembrane helix</keyword>
<evidence type="ECO:0000256" key="6">
    <source>
        <dbReference type="ARBA" id="ARBA00023010"/>
    </source>
</evidence>
<feature type="compositionally biased region" description="Low complexity" evidence="8">
    <location>
        <begin position="126"/>
        <end position="142"/>
    </location>
</feature>
<dbReference type="PRINTS" id="PR01506">
    <property type="entry name" value="TATBPROTEIN"/>
</dbReference>
<organism evidence="9 10">
    <name type="scientific">Sphingobium lactosutens DS20</name>
    <dbReference type="NCBI Taxonomy" id="1331060"/>
    <lineage>
        <taxon>Bacteria</taxon>
        <taxon>Pseudomonadati</taxon>
        <taxon>Pseudomonadota</taxon>
        <taxon>Alphaproteobacteria</taxon>
        <taxon>Sphingomonadales</taxon>
        <taxon>Sphingomonadaceae</taxon>
        <taxon>Sphingobium</taxon>
    </lineage>
</organism>
<keyword evidence="10" id="KW-1185">Reference proteome</keyword>
<feature type="compositionally biased region" description="Low complexity" evidence="8">
    <location>
        <begin position="82"/>
        <end position="114"/>
    </location>
</feature>
<feature type="region of interest" description="Disordered" evidence="8">
    <location>
        <begin position="74"/>
        <end position="164"/>
    </location>
</feature>
<comment type="subcellular location">
    <subcellularLocation>
        <location evidence="1">Membrane</location>
        <topology evidence="1">Single-pass membrane protein</topology>
    </subcellularLocation>
</comment>
<proteinExistence type="predicted"/>
<keyword evidence="2" id="KW-0813">Transport</keyword>
<keyword evidence="4" id="KW-0653">Protein transport</keyword>
<dbReference type="AlphaFoldDB" id="T0HD47"/>
<evidence type="ECO:0000256" key="7">
    <source>
        <dbReference type="ARBA" id="ARBA00023136"/>
    </source>
</evidence>
<evidence type="ECO:0000256" key="8">
    <source>
        <dbReference type="SAM" id="MobiDB-lite"/>
    </source>
</evidence>
<name>T0HD47_9SPHN</name>
<keyword evidence="6" id="KW-0811">Translocation</keyword>
<sequence>MFGIDSTEFLVIVIIAVIVIGPKDLPRALYKVGQIVGKAQGMARHFRTGIDAMVREVELEELEKKWAAQNKRIMDDHPPAPAVDALPAPDAGTKAAASVADGAGAAEAPPYVADPAPPAPKPPFVAESRPASAAEPASDRPPYVAQAPAKDDDAMPAHKGDAAA</sequence>
<dbReference type="EMBL" id="ATDP01000109">
    <property type="protein sequence ID" value="EQB10887.1"/>
    <property type="molecule type" value="Genomic_DNA"/>
</dbReference>
<keyword evidence="3" id="KW-0812">Transmembrane</keyword>
<keyword evidence="7" id="KW-0472">Membrane</keyword>
<dbReference type="Pfam" id="PF02416">
    <property type="entry name" value="TatA_B_E"/>
    <property type="match status" value="1"/>
</dbReference>
<evidence type="ECO:0000313" key="10">
    <source>
        <dbReference type="Proteomes" id="UP000015531"/>
    </source>
</evidence>
<comment type="caution">
    <text evidence="9">The sequence shown here is derived from an EMBL/GenBank/DDBJ whole genome shotgun (WGS) entry which is preliminary data.</text>
</comment>
<evidence type="ECO:0000313" key="9">
    <source>
        <dbReference type="EMBL" id="EQB10887.1"/>
    </source>
</evidence>
<protein>
    <submittedName>
        <fullName evidence="9">Translocase</fullName>
    </submittedName>
</protein>
<dbReference type="PATRIC" id="fig|1331060.3.peg.5047"/>
<dbReference type="eggNOG" id="COG1826">
    <property type="taxonomic scope" value="Bacteria"/>
</dbReference>
<dbReference type="Gene3D" id="1.20.5.3310">
    <property type="match status" value="1"/>
</dbReference>